<dbReference type="InterPro" id="IPR036322">
    <property type="entry name" value="WD40_repeat_dom_sf"/>
</dbReference>
<protein>
    <submittedName>
        <fullName evidence="2">Pre-mRNA-processing factor 17 like protein</fullName>
    </submittedName>
</protein>
<dbReference type="InterPro" id="IPR015943">
    <property type="entry name" value="WD40/YVTN_repeat-like_dom_sf"/>
</dbReference>
<dbReference type="SMART" id="SM00320">
    <property type="entry name" value="WD40"/>
    <property type="match status" value="5"/>
</dbReference>
<feature type="compositionally biased region" description="Polar residues" evidence="1">
    <location>
        <begin position="321"/>
        <end position="330"/>
    </location>
</feature>
<dbReference type="Pfam" id="PF00400">
    <property type="entry name" value="WD40"/>
    <property type="match status" value="2"/>
</dbReference>
<evidence type="ECO:0000313" key="2">
    <source>
        <dbReference type="EMBL" id="GKT14382.1"/>
    </source>
</evidence>
<keyword evidence="3" id="KW-1185">Reference proteome</keyword>
<evidence type="ECO:0000256" key="1">
    <source>
        <dbReference type="SAM" id="MobiDB-lite"/>
    </source>
</evidence>
<dbReference type="InterPro" id="IPR032847">
    <property type="entry name" value="PRPF17"/>
</dbReference>
<comment type="caution">
    <text evidence="2">The sequence shown here is derived from an EMBL/GenBank/DDBJ whole genome shotgun (WGS) entry which is preliminary data.</text>
</comment>
<dbReference type="PANTHER" id="PTHR43979">
    <property type="entry name" value="PRE-MRNA-PROCESSING FACTOR 17"/>
    <property type="match status" value="1"/>
</dbReference>
<reference evidence="2" key="1">
    <citation type="submission" date="2022-03" db="EMBL/GenBank/DDBJ databases">
        <title>Draft genome sequence of Aduncisulcus paluster, a free-living microaerophilic Fornicata.</title>
        <authorList>
            <person name="Yuyama I."/>
            <person name="Kume K."/>
            <person name="Tamura T."/>
            <person name="Inagaki Y."/>
            <person name="Hashimoto T."/>
        </authorList>
    </citation>
    <scope>NUCLEOTIDE SEQUENCE</scope>
    <source>
        <strain evidence="2">NY0171</strain>
    </source>
</reference>
<proteinExistence type="predicted"/>
<accession>A0ABQ5JRI0</accession>
<dbReference type="PANTHER" id="PTHR43979:SF1">
    <property type="entry name" value="PRE-MRNA-PROCESSING FACTOR 17"/>
    <property type="match status" value="1"/>
</dbReference>
<organism evidence="2 3">
    <name type="scientific">Aduncisulcus paluster</name>
    <dbReference type="NCBI Taxonomy" id="2918883"/>
    <lineage>
        <taxon>Eukaryota</taxon>
        <taxon>Metamonada</taxon>
        <taxon>Carpediemonas-like organisms</taxon>
        <taxon>Aduncisulcus</taxon>
    </lineage>
</organism>
<dbReference type="Gene3D" id="2.130.10.10">
    <property type="entry name" value="YVTN repeat-like/Quinoprotein amine dehydrogenase"/>
    <property type="match status" value="2"/>
</dbReference>
<dbReference type="SUPFAM" id="SSF50978">
    <property type="entry name" value="WD40 repeat-like"/>
    <property type="match status" value="1"/>
</dbReference>
<feature type="region of interest" description="Disordered" evidence="1">
    <location>
        <begin position="161"/>
        <end position="194"/>
    </location>
</feature>
<dbReference type="InterPro" id="IPR001680">
    <property type="entry name" value="WD40_rpt"/>
</dbReference>
<dbReference type="EMBL" id="BQXS01011586">
    <property type="protein sequence ID" value="GKT14382.1"/>
    <property type="molecule type" value="Genomic_DNA"/>
</dbReference>
<evidence type="ECO:0000313" key="3">
    <source>
        <dbReference type="Proteomes" id="UP001057375"/>
    </source>
</evidence>
<name>A0ABQ5JRI0_9EUKA</name>
<dbReference type="Proteomes" id="UP001057375">
    <property type="component" value="Unassembled WGS sequence"/>
</dbReference>
<sequence>MHFKITRLALSSESHTVISSESHTWMSSVTSLSLSPSTCLLLSSHSNGMSYLWEIHPQSIQTHQPSASLSTSSSPLPPLVSFKFHSSAVLSCKCTCDGTKIVSVGRNDKRVVMWHLVEERVVCSFLLPFYPSCVTLSPTNPWLFLIGLRNGKILEYHIKDPGVSSDSQQHKAPMKEEEEEERQPVSDESPQQMEAQAYQSTDFIAPIRRIGVSVDEGRSISIYKDPKYRTGYSDKSGEILPSMIYDDHTMNVNDILFLPEETRVISSGNLRRGFGQPLSMSTKSKTISDRRKKKSNFSAKLVSKKKSGKSLHSSDDISDSGVPQYSPGSKNRFSRPAVKFISVSDDRTVRLWELGCSITIHELQDPTIPPLSSLCLHPTEDIFLAQSSTFEIYSLFFCRKSDGSFSFARGGRSFVDPISFGLASKVDISPDGQYVISGTARGDLCIWDYYEPKGTAIKPIKKVGLLKNSISINVCSWSNSGIIVGAANGNILLLS</sequence>
<gene>
    <name evidence="2" type="ORF">ADUPG1_010473</name>
</gene>
<feature type="region of interest" description="Disordered" evidence="1">
    <location>
        <begin position="268"/>
        <end position="330"/>
    </location>
</feature>